<accession>A0A0M4QJ65</accession>
<dbReference type="PATRIC" id="fig|656366.3.peg.1808"/>
<dbReference type="AlphaFoldDB" id="A0A0M4QJ65"/>
<dbReference type="EMBL" id="CP012677">
    <property type="protein sequence ID" value="ALE94104.1"/>
    <property type="molecule type" value="Genomic_DNA"/>
</dbReference>
<reference evidence="2" key="1">
    <citation type="submission" date="2015-09" db="EMBL/GenBank/DDBJ databases">
        <title>Complete genome of Arthrobacter alpinus strain R3.8.</title>
        <authorList>
            <person name="See-Too W.S."/>
            <person name="Chan K.G."/>
        </authorList>
    </citation>
    <scope>NUCLEOTIDE SEQUENCE [LARGE SCALE GENOMIC DNA]</scope>
    <source>
        <strain evidence="2">R3.8</strain>
    </source>
</reference>
<organism evidence="1 2">
    <name type="scientific">Arthrobacter alpinus</name>
    <dbReference type="NCBI Taxonomy" id="656366"/>
    <lineage>
        <taxon>Bacteria</taxon>
        <taxon>Bacillati</taxon>
        <taxon>Actinomycetota</taxon>
        <taxon>Actinomycetes</taxon>
        <taxon>Micrococcales</taxon>
        <taxon>Micrococcaceae</taxon>
        <taxon>Arthrobacter</taxon>
    </lineage>
</organism>
<protein>
    <submittedName>
        <fullName evidence="1">Uncharacterized protein</fullName>
    </submittedName>
</protein>
<dbReference type="KEGG" id="aaq:AOC05_08400"/>
<dbReference type="Proteomes" id="UP000062833">
    <property type="component" value="Chromosome"/>
</dbReference>
<proteinExistence type="predicted"/>
<gene>
    <name evidence="1" type="ORF">AOC05_08400</name>
</gene>
<name>A0A0M4QJ65_9MICC</name>
<sequence>MRCAGNATDVRDKLTDLDGHTRAILLTIVTPARSRMRDGLEFVGLTSLGPIRFPDRMLVSRAEVPSAGNPGLLRVSKFGPVSGEVEAKVEQHGSEVLVLWLQSLRTAGLPRWLRPLGAVVARAA</sequence>
<evidence type="ECO:0000313" key="1">
    <source>
        <dbReference type="EMBL" id="ALE94104.1"/>
    </source>
</evidence>
<keyword evidence="2" id="KW-1185">Reference proteome</keyword>
<evidence type="ECO:0000313" key="2">
    <source>
        <dbReference type="Proteomes" id="UP000062833"/>
    </source>
</evidence>